<keyword evidence="3" id="KW-1185">Reference proteome</keyword>
<evidence type="ECO:0000313" key="2">
    <source>
        <dbReference type="EMBL" id="QXN91944.1"/>
    </source>
</evidence>
<organism evidence="2 3">
    <name type="scientific">Nocardia iowensis</name>
    <dbReference type="NCBI Taxonomy" id="204891"/>
    <lineage>
        <taxon>Bacteria</taxon>
        <taxon>Bacillati</taxon>
        <taxon>Actinomycetota</taxon>
        <taxon>Actinomycetes</taxon>
        <taxon>Mycobacteriales</taxon>
        <taxon>Nocardiaceae</taxon>
        <taxon>Nocardia</taxon>
    </lineage>
</organism>
<reference evidence="2 3" key="1">
    <citation type="submission" date="2021-07" db="EMBL/GenBank/DDBJ databases">
        <title>Whole Genome Sequence of Nocardia Iowensis.</title>
        <authorList>
            <person name="Lamm A."/>
            <person name="Collins-Fairclough A.M."/>
            <person name="Bunk B."/>
            <person name="Sproer C."/>
        </authorList>
    </citation>
    <scope>NUCLEOTIDE SEQUENCE [LARGE SCALE GENOMIC DNA]</scope>
    <source>
        <strain evidence="2 3">NRRL 5646</strain>
    </source>
</reference>
<keyword evidence="1" id="KW-1133">Transmembrane helix</keyword>
<keyword evidence="1" id="KW-0812">Transmembrane</keyword>
<dbReference type="Proteomes" id="UP000694257">
    <property type="component" value="Chromosome"/>
</dbReference>
<dbReference type="EMBL" id="CP078145">
    <property type="protein sequence ID" value="QXN91944.1"/>
    <property type="molecule type" value="Genomic_DNA"/>
</dbReference>
<keyword evidence="1" id="KW-0472">Membrane</keyword>
<protein>
    <submittedName>
        <fullName evidence="2">Uncharacterized protein</fullName>
    </submittedName>
</protein>
<evidence type="ECO:0000256" key="1">
    <source>
        <dbReference type="SAM" id="Phobius"/>
    </source>
</evidence>
<name>A0ABX8RQN2_NOCIO</name>
<gene>
    <name evidence="2" type="ORF">KV110_01765</name>
</gene>
<feature type="transmembrane region" description="Helical" evidence="1">
    <location>
        <begin position="6"/>
        <end position="28"/>
    </location>
</feature>
<accession>A0ABX8RQN2</accession>
<evidence type="ECO:0000313" key="3">
    <source>
        <dbReference type="Proteomes" id="UP000694257"/>
    </source>
</evidence>
<proteinExistence type="predicted"/>
<sequence>MGLLYKSIATLTYTVTVIVIYNAIVAFARQQVFAELRGATFGGDESEHQL</sequence>
<dbReference type="RefSeq" id="WP_218472793.1">
    <property type="nucleotide sequence ID" value="NZ_BAABJN010000009.1"/>
</dbReference>